<dbReference type="RefSeq" id="WP_274153799.1">
    <property type="nucleotide sequence ID" value="NZ_CP117812.1"/>
</dbReference>
<gene>
    <name evidence="1" type="ORF">PQO03_13915</name>
</gene>
<reference evidence="1 2" key="1">
    <citation type="submission" date="2023-02" db="EMBL/GenBank/DDBJ databases">
        <title>Genome sequence of Lentisphaera profundi SAORIC-696.</title>
        <authorList>
            <person name="Kim e."/>
            <person name="Cho J.-C."/>
            <person name="Choi A."/>
            <person name="Kang I."/>
        </authorList>
    </citation>
    <scope>NUCLEOTIDE SEQUENCE [LARGE SCALE GENOMIC DNA]</scope>
    <source>
        <strain evidence="1 2">SAORIC-696</strain>
    </source>
</reference>
<name>A0ABY7VXE1_9BACT</name>
<sequence length="392" mass="43591">MKMSINGKIALGLLLLFIVVPTILYWTASYPSVAMERDLDGSFQTVEGGSYRNWDLTAGFQHSKKPEGGKNVRTYKFPEIPLRLSSATIVDLSGTRLSRRVAYEFMNELMEAPEIQRVDLQTAGDLLESPRLGELIFVIEELEHKALGIGVIEHASASYRVDAGYIPDRNWDQLRGTRTSARINMSVKASTTYIGTPFGATQKLAKAIAAQLDASKTLATFREKEEPVPNPPVFMIPEQADLAGFSRIAEATGLGPVPIFAGSRIGREGEAFWRYVGNNAHDRIDRALETLVKEGWINLHCGNRGVSGRTERAFLQKGDVIAEWIYEKGKTSPNILWVHVWRDTPEDKLRAQWEEAQRGGPEVVSAFLANLALPQRHLIEGPDKSDSNQAQE</sequence>
<dbReference type="Proteomes" id="UP001214250">
    <property type="component" value="Chromosome 2"/>
</dbReference>
<evidence type="ECO:0000313" key="1">
    <source>
        <dbReference type="EMBL" id="WDE98931.1"/>
    </source>
</evidence>
<dbReference type="EMBL" id="CP117812">
    <property type="protein sequence ID" value="WDE98931.1"/>
    <property type="molecule type" value="Genomic_DNA"/>
</dbReference>
<proteinExistence type="predicted"/>
<keyword evidence="2" id="KW-1185">Reference proteome</keyword>
<evidence type="ECO:0000313" key="2">
    <source>
        <dbReference type="Proteomes" id="UP001214250"/>
    </source>
</evidence>
<organism evidence="1 2">
    <name type="scientific">Lentisphaera profundi</name>
    <dbReference type="NCBI Taxonomy" id="1658616"/>
    <lineage>
        <taxon>Bacteria</taxon>
        <taxon>Pseudomonadati</taxon>
        <taxon>Lentisphaerota</taxon>
        <taxon>Lentisphaeria</taxon>
        <taxon>Lentisphaerales</taxon>
        <taxon>Lentisphaeraceae</taxon>
        <taxon>Lentisphaera</taxon>
    </lineage>
</organism>
<accession>A0ABY7VXE1</accession>
<protein>
    <submittedName>
        <fullName evidence="1">Uncharacterized protein</fullName>
    </submittedName>
</protein>